<dbReference type="InterPro" id="IPR053150">
    <property type="entry name" value="Teicoplanin_resist-assoc"/>
</dbReference>
<name>A0AA42BNL8_9BACI</name>
<feature type="transmembrane region" description="Helical" evidence="1">
    <location>
        <begin position="134"/>
        <end position="155"/>
    </location>
</feature>
<organism evidence="3 4">
    <name type="scientific">Ectobacillus ponti</name>
    <dbReference type="NCBI Taxonomy" id="2961894"/>
    <lineage>
        <taxon>Bacteria</taxon>
        <taxon>Bacillati</taxon>
        <taxon>Bacillota</taxon>
        <taxon>Bacilli</taxon>
        <taxon>Bacillales</taxon>
        <taxon>Bacillaceae</taxon>
        <taxon>Ectobacillus</taxon>
    </lineage>
</organism>
<feature type="transmembrane region" description="Helical" evidence="1">
    <location>
        <begin position="192"/>
        <end position="209"/>
    </location>
</feature>
<dbReference type="AlphaFoldDB" id="A0AA42BNL8"/>
<keyword evidence="1" id="KW-0812">Transmembrane</keyword>
<dbReference type="PANTHER" id="PTHR36834:SF1">
    <property type="entry name" value="INTEGRAL MEMBRANE PROTEIN"/>
    <property type="match status" value="1"/>
</dbReference>
<protein>
    <submittedName>
        <fullName evidence="3">VanZ family protein</fullName>
    </submittedName>
</protein>
<evidence type="ECO:0000259" key="2">
    <source>
        <dbReference type="Pfam" id="PF04892"/>
    </source>
</evidence>
<dbReference type="PANTHER" id="PTHR36834">
    <property type="entry name" value="MEMBRANE PROTEIN-RELATED"/>
    <property type="match status" value="1"/>
</dbReference>
<evidence type="ECO:0000256" key="1">
    <source>
        <dbReference type="SAM" id="Phobius"/>
    </source>
</evidence>
<evidence type="ECO:0000313" key="4">
    <source>
        <dbReference type="Proteomes" id="UP001156102"/>
    </source>
</evidence>
<reference evidence="3" key="1">
    <citation type="submission" date="2022-07" db="EMBL/GenBank/DDBJ databases">
        <authorList>
            <person name="Li W.-J."/>
            <person name="Deng Q.-Q."/>
        </authorList>
    </citation>
    <scope>NUCLEOTIDE SEQUENCE</scope>
    <source>
        <strain evidence="3">SYSU M60031</strain>
    </source>
</reference>
<keyword evidence="1" id="KW-1133">Transmembrane helix</keyword>
<gene>
    <name evidence="3" type="ORF">NK662_03160</name>
</gene>
<feature type="transmembrane region" description="Helical" evidence="1">
    <location>
        <begin position="56"/>
        <end position="76"/>
    </location>
</feature>
<evidence type="ECO:0000313" key="3">
    <source>
        <dbReference type="EMBL" id="MCP8967541.1"/>
    </source>
</evidence>
<dbReference type="Pfam" id="PF04892">
    <property type="entry name" value="VanZ"/>
    <property type="match status" value="1"/>
</dbReference>
<feature type="transmembrane region" description="Helical" evidence="1">
    <location>
        <begin position="88"/>
        <end position="107"/>
    </location>
</feature>
<proteinExistence type="predicted"/>
<dbReference type="RefSeq" id="WP_254757260.1">
    <property type="nucleotide sequence ID" value="NZ_JANCLT010000001.1"/>
</dbReference>
<feature type="transmembrane region" description="Helical" evidence="1">
    <location>
        <begin position="162"/>
        <end position="180"/>
    </location>
</feature>
<dbReference type="Proteomes" id="UP001156102">
    <property type="component" value="Unassembled WGS sequence"/>
</dbReference>
<accession>A0AA42BNL8</accession>
<dbReference type="InterPro" id="IPR006976">
    <property type="entry name" value="VanZ-like"/>
</dbReference>
<feature type="transmembrane region" description="Helical" evidence="1">
    <location>
        <begin position="18"/>
        <end position="36"/>
    </location>
</feature>
<comment type="caution">
    <text evidence="3">The sequence shown here is derived from an EMBL/GenBank/DDBJ whole genome shotgun (WGS) entry which is preliminary data.</text>
</comment>
<keyword evidence="4" id="KW-1185">Reference proteome</keyword>
<dbReference type="EMBL" id="JANCLT010000001">
    <property type="protein sequence ID" value="MCP8967541.1"/>
    <property type="molecule type" value="Genomic_DNA"/>
</dbReference>
<sequence length="218" mass="25078">MAAAAHEADTMDITMKRMFHHVAVFCAAAVLAFLFMEHAGDRLMLVLIPYASPLLFLAFRLAGTLCLYMLYLLLWSRRKGPAVKIPEAFIFVFSILYLFILLTMLFGRSYDVYEANYIPFHTIREYIDRGWDHLYVWSNLLGNILPFIPLGGLLMRLFQRKRWTLAGILVCILTIEFSQQALSRGSFDVDDILLNVLGAICGAWLYDRLRLRAEQQKG</sequence>
<feature type="domain" description="VanZ-like" evidence="2">
    <location>
        <begin position="95"/>
        <end position="207"/>
    </location>
</feature>
<keyword evidence="1" id="KW-0472">Membrane</keyword>